<dbReference type="SUPFAM" id="SSF53474">
    <property type="entry name" value="alpha/beta-Hydrolases"/>
    <property type="match status" value="1"/>
</dbReference>
<reference evidence="2 3" key="1">
    <citation type="submission" date="2016-09" db="EMBL/GenBank/DDBJ databases">
        <authorList>
            <person name="Capua I."/>
            <person name="De Benedictis P."/>
            <person name="Joannis T."/>
            <person name="Lombin L.H."/>
            <person name="Cattoli G."/>
        </authorList>
    </citation>
    <scope>NUCLEOTIDE SEQUENCE [LARGE SCALE GENOMIC DNA]</scope>
    <source>
        <strain evidence="2 3">IMI 309357</strain>
    </source>
</reference>
<name>A0A1G4B6D1_9PEZI</name>
<gene>
    <name evidence="2" type="ORF">CORC01_07785</name>
</gene>
<evidence type="ECO:0000313" key="3">
    <source>
        <dbReference type="Proteomes" id="UP000176998"/>
    </source>
</evidence>
<dbReference type="OrthoDB" id="408373at2759"/>
<dbReference type="PANTHER" id="PTHR37017">
    <property type="entry name" value="AB HYDROLASE-1 DOMAIN-CONTAINING PROTEIN-RELATED"/>
    <property type="match status" value="1"/>
</dbReference>
<evidence type="ECO:0000313" key="2">
    <source>
        <dbReference type="EMBL" id="OHE97000.1"/>
    </source>
</evidence>
<dbReference type="InterPro" id="IPR052897">
    <property type="entry name" value="Sec-Metab_Biosynth_Hydrolase"/>
</dbReference>
<dbReference type="InterPro" id="IPR029058">
    <property type="entry name" value="AB_hydrolase_fold"/>
</dbReference>
<organism evidence="2 3">
    <name type="scientific">Colletotrichum orchidophilum</name>
    <dbReference type="NCBI Taxonomy" id="1209926"/>
    <lineage>
        <taxon>Eukaryota</taxon>
        <taxon>Fungi</taxon>
        <taxon>Dikarya</taxon>
        <taxon>Ascomycota</taxon>
        <taxon>Pezizomycotina</taxon>
        <taxon>Sordariomycetes</taxon>
        <taxon>Hypocreomycetidae</taxon>
        <taxon>Glomerellales</taxon>
        <taxon>Glomerellaceae</taxon>
        <taxon>Colletotrichum</taxon>
    </lineage>
</organism>
<dbReference type="GeneID" id="34560930"/>
<proteinExistence type="predicted"/>
<dbReference type="Gene3D" id="3.40.50.1820">
    <property type="entry name" value="alpha/beta hydrolase"/>
    <property type="match status" value="1"/>
</dbReference>
<dbReference type="AlphaFoldDB" id="A0A1G4B6D1"/>
<dbReference type="STRING" id="1209926.A0A1G4B6D1"/>
<feature type="domain" description="AB hydrolase-1" evidence="1">
    <location>
        <begin position="7"/>
        <end position="229"/>
    </location>
</feature>
<keyword evidence="3" id="KW-1185">Reference proteome</keyword>
<dbReference type="EMBL" id="MJBS01000063">
    <property type="protein sequence ID" value="OHE97000.1"/>
    <property type="molecule type" value="Genomic_DNA"/>
</dbReference>
<dbReference type="InterPro" id="IPR000073">
    <property type="entry name" value="AB_hydrolase_1"/>
</dbReference>
<accession>A0A1G4B6D1</accession>
<dbReference type="PANTHER" id="PTHR37017:SF11">
    <property type="entry name" value="ESTERASE_LIPASE_THIOESTERASE DOMAIN-CONTAINING PROTEIN"/>
    <property type="match status" value="1"/>
</dbReference>
<dbReference type="Proteomes" id="UP000176998">
    <property type="component" value="Unassembled WGS sequence"/>
</dbReference>
<protein>
    <recommendedName>
        <fullName evidence="1">AB hydrolase-1 domain-containing protein</fullName>
    </recommendedName>
</protein>
<sequence>MPSKPVIVITPGAWHSPEHFQDLRDELHQRGWETRGTRHQSVGSEPPIKGLYDDAAATRTVLEELADQGRQIVLVAHSYGGLVAAEGVNGLGIKQRAKQGKDGGVIIFVYLAAFVGLQGQSIMSLTGDVFPPWTNVENGRIHLTAPDDSLYGDVSVEAKDKAKGFLKHSTTQSVEEPMTYEPWHDIACMYVGCEDDKAIPYFAQEKMQELLGPAATKLKLKSSHSPYLSIVSETADVVELAAKQGLEAVAV</sequence>
<evidence type="ECO:0000259" key="1">
    <source>
        <dbReference type="Pfam" id="PF12697"/>
    </source>
</evidence>
<dbReference type="RefSeq" id="XP_022474156.1">
    <property type="nucleotide sequence ID" value="XM_022619420.1"/>
</dbReference>
<dbReference type="Pfam" id="PF12697">
    <property type="entry name" value="Abhydrolase_6"/>
    <property type="match status" value="1"/>
</dbReference>
<comment type="caution">
    <text evidence="2">The sequence shown here is derived from an EMBL/GenBank/DDBJ whole genome shotgun (WGS) entry which is preliminary data.</text>
</comment>